<dbReference type="GO" id="GO:0016787">
    <property type="term" value="F:hydrolase activity"/>
    <property type="evidence" value="ECO:0007669"/>
    <property type="project" value="UniProtKB-KW"/>
</dbReference>
<organism evidence="5 6">
    <name type="scientific">Furfurilactobacillus milii</name>
    <dbReference type="NCBI Taxonomy" id="2888272"/>
    <lineage>
        <taxon>Bacteria</taxon>
        <taxon>Bacillati</taxon>
        <taxon>Bacillota</taxon>
        <taxon>Bacilli</taxon>
        <taxon>Lactobacillales</taxon>
        <taxon>Lactobacillaceae</taxon>
        <taxon>Furfurilactobacillus</taxon>
    </lineage>
</organism>
<dbReference type="RefSeq" id="WP_161002981.1">
    <property type="nucleotide sequence ID" value="NZ_WEZQ01000003.1"/>
</dbReference>
<sequence>MKKRLKWFLGFGIIVLGVVTFSLLGVMKFKVGPVHSVHIVNSKVQQHFFGHKPQAIPENHAQGNTEKQIDSRLQHVDFVGNALVVKNGKVIFEKSYGQSDDCNQISNKLNSTFEINSIQKIFTGVLVAKTISSGKLNYNDRLSKFYPQIRGSKSITIRQMLDMTSGLSMDPVGPNFMVSDKKILEWDSKHVIQDPKLINKWGYAGVNYNLLSGILEKVTGKSYKQLFEQTFVRSLKLRQTGFVYDRSLRNQRAIGYTNSDGSTIASYREAINPAPWAAHDELGTGQIYMSARDLYCAERAIMQGRVLSQSERKRLEHPGSSRLYGGGTYVFREKGVTFMQNHGFGYGFESMSDISEDGQTGVILLSNYYRPSRSIRPLSTLIFEQIASNEWKG</sequence>
<evidence type="ECO:0000256" key="3">
    <source>
        <dbReference type="SAM" id="Phobius"/>
    </source>
</evidence>
<dbReference type="AlphaFoldDB" id="A0A6N9I0N8"/>
<comment type="subcellular location">
    <subcellularLocation>
        <location evidence="1">Membrane</location>
    </subcellularLocation>
</comment>
<keyword evidence="2 3" id="KW-0472">Membrane</keyword>
<dbReference type="PANTHER" id="PTHR46825:SF11">
    <property type="entry name" value="PENICILLIN-BINDING PROTEIN 4"/>
    <property type="match status" value="1"/>
</dbReference>
<dbReference type="GO" id="GO:0016020">
    <property type="term" value="C:membrane"/>
    <property type="evidence" value="ECO:0007669"/>
    <property type="project" value="UniProtKB-SubCell"/>
</dbReference>
<dbReference type="InterPro" id="IPR012338">
    <property type="entry name" value="Beta-lactam/transpept-like"/>
</dbReference>
<proteinExistence type="predicted"/>
<name>A0A6N9I0N8_9LACO</name>
<keyword evidence="5" id="KW-0378">Hydrolase</keyword>
<evidence type="ECO:0000313" key="5">
    <source>
        <dbReference type="EMBL" id="MYV16408.1"/>
    </source>
</evidence>
<dbReference type="Pfam" id="PF00144">
    <property type="entry name" value="Beta-lactamase"/>
    <property type="match status" value="1"/>
</dbReference>
<protein>
    <submittedName>
        <fullName evidence="5">Serine hydrolase</fullName>
    </submittedName>
</protein>
<accession>A0A6N9I0N8</accession>
<evidence type="ECO:0000256" key="1">
    <source>
        <dbReference type="ARBA" id="ARBA00004370"/>
    </source>
</evidence>
<feature type="transmembrane region" description="Helical" evidence="3">
    <location>
        <begin position="7"/>
        <end position="27"/>
    </location>
</feature>
<gene>
    <name evidence="5" type="ORF">GB993_02580</name>
</gene>
<evidence type="ECO:0000256" key="2">
    <source>
        <dbReference type="ARBA" id="ARBA00023136"/>
    </source>
</evidence>
<dbReference type="OrthoDB" id="2151402at2"/>
<evidence type="ECO:0000313" key="6">
    <source>
        <dbReference type="Proteomes" id="UP000449209"/>
    </source>
</evidence>
<evidence type="ECO:0000259" key="4">
    <source>
        <dbReference type="Pfam" id="PF00144"/>
    </source>
</evidence>
<dbReference type="InterPro" id="IPR001466">
    <property type="entry name" value="Beta-lactam-related"/>
</dbReference>
<dbReference type="Gene3D" id="3.40.710.10">
    <property type="entry name" value="DD-peptidase/beta-lactamase superfamily"/>
    <property type="match status" value="1"/>
</dbReference>
<keyword evidence="3" id="KW-1133">Transmembrane helix</keyword>
<dbReference type="InterPro" id="IPR050491">
    <property type="entry name" value="AmpC-like"/>
</dbReference>
<dbReference type="PANTHER" id="PTHR46825">
    <property type="entry name" value="D-ALANYL-D-ALANINE-CARBOXYPEPTIDASE/ENDOPEPTIDASE AMPH"/>
    <property type="match status" value="1"/>
</dbReference>
<reference evidence="5 6" key="1">
    <citation type="journal article" date="2019" name="Appl. Environ. Microbiol.">
        <title>Genetic determinants of hydroxycinnamic acid metabolism in heterofermentative lactobacilli.</title>
        <authorList>
            <person name="Gaur G."/>
            <person name="Oh J.H."/>
            <person name="Filannino P."/>
            <person name="Gobbetti M."/>
            <person name="van Pijkeren J.P."/>
            <person name="Ganzle M.G."/>
        </authorList>
    </citation>
    <scope>NUCLEOTIDE SEQUENCE [LARGE SCALE GENOMIC DNA]</scope>
    <source>
        <strain evidence="5 6">C5</strain>
    </source>
</reference>
<dbReference type="EMBL" id="WEZQ01000003">
    <property type="protein sequence ID" value="MYV16408.1"/>
    <property type="molecule type" value="Genomic_DNA"/>
</dbReference>
<dbReference type="Proteomes" id="UP000449209">
    <property type="component" value="Unassembled WGS sequence"/>
</dbReference>
<dbReference type="SUPFAM" id="SSF56601">
    <property type="entry name" value="beta-lactamase/transpeptidase-like"/>
    <property type="match status" value="1"/>
</dbReference>
<comment type="caution">
    <text evidence="5">The sequence shown here is derived from an EMBL/GenBank/DDBJ whole genome shotgun (WGS) entry which is preliminary data.</text>
</comment>
<feature type="domain" description="Beta-lactamase-related" evidence="4">
    <location>
        <begin position="82"/>
        <end position="373"/>
    </location>
</feature>
<keyword evidence="3" id="KW-0812">Transmembrane</keyword>